<dbReference type="Gene3D" id="4.10.410.20">
    <property type="match status" value="1"/>
</dbReference>
<keyword evidence="8" id="KW-0732">Signal</keyword>
<evidence type="ECO:0000313" key="11">
    <source>
        <dbReference type="Proteomes" id="UP000694845"/>
    </source>
</evidence>
<dbReference type="AlphaFoldDB" id="A0A8B7Z751"/>
<feature type="domain" description="G-protein coupled receptors family 2 profile 2" evidence="9">
    <location>
        <begin position="685"/>
        <end position="942"/>
    </location>
</feature>
<dbReference type="GeneID" id="110985056"/>
<feature type="transmembrane region" description="Helical" evidence="7">
    <location>
        <begin position="717"/>
        <end position="739"/>
    </location>
</feature>
<dbReference type="InterPro" id="IPR053231">
    <property type="entry name" value="GPCR_LN-TM7"/>
</dbReference>
<dbReference type="RefSeq" id="XP_022101464.1">
    <property type="nucleotide sequence ID" value="XM_022245772.1"/>
</dbReference>
<dbReference type="KEGG" id="aplc:110985056"/>
<dbReference type="Pfam" id="PF01033">
    <property type="entry name" value="Somatomedin_B"/>
    <property type="match status" value="1"/>
</dbReference>
<feature type="transmembrane region" description="Helical" evidence="7">
    <location>
        <begin position="891"/>
        <end position="913"/>
    </location>
</feature>
<feature type="chain" id="PRO_5034389540" evidence="8">
    <location>
        <begin position="27"/>
        <end position="995"/>
    </location>
</feature>
<dbReference type="GO" id="GO:0004930">
    <property type="term" value="F:G protein-coupled receptor activity"/>
    <property type="evidence" value="ECO:0007669"/>
    <property type="project" value="InterPro"/>
</dbReference>
<feature type="transmembrane region" description="Helical" evidence="7">
    <location>
        <begin position="751"/>
        <end position="773"/>
    </location>
</feature>
<evidence type="ECO:0000256" key="6">
    <source>
        <dbReference type="SAM" id="MobiDB-lite"/>
    </source>
</evidence>
<dbReference type="InterPro" id="IPR036024">
    <property type="entry name" value="Somatomedin_B-like_dom_sf"/>
</dbReference>
<keyword evidence="4 7" id="KW-0472">Membrane</keyword>
<dbReference type="PROSITE" id="PS50261">
    <property type="entry name" value="G_PROTEIN_RECEP_F2_4"/>
    <property type="match status" value="1"/>
</dbReference>
<feature type="transmembrane region" description="Helical" evidence="7">
    <location>
        <begin position="687"/>
        <end position="710"/>
    </location>
</feature>
<dbReference type="PROSITE" id="PS50958">
    <property type="entry name" value="SMB_2"/>
    <property type="match status" value="1"/>
</dbReference>
<evidence type="ECO:0000259" key="9">
    <source>
        <dbReference type="PROSITE" id="PS50261"/>
    </source>
</evidence>
<accession>A0A8B7Z751</accession>
<keyword evidence="5" id="KW-1015">Disulfide bond</keyword>
<dbReference type="Proteomes" id="UP000694845">
    <property type="component" value="Unplaced"/>
</dbReference>
<keyword evidence="3 7" id="KW-1133">Transmembrane helix</keyword>
<evidence type="ECO:0000256" key="8">
    <source>
        <dbReference type="SAM" id="SignalP"/>
    </source>
</evidence>
<organism evidence="11 12">
    <name type="scientific">Acanthaster planci</name>
    <name type="common">Crown-of-thorns starfish</name>
    <dbReference type="NCBI Taxonomy" id="133434"/>
    <lineage>
        <taxon>Eukaryota</taxon>
        <taxon>Metazoa</taxon>
        <taxon>Echinodermata</taxon>
        <taxon>Eleutherozoa</taxon>
        <taxon>Asterozoa</taxon>
        <taxon>Asteroidea</taxon>
        <taxon>Valvatacea</taxon>
        <taxon>Valvatida</taxon>
        <taxon>Acanthasteridae</taxon>
        <taxon>Acanthaster</taxon>
    </lineage>
</organism>
<protein>
    <submittedName>
        <fullName evidence="12">Uncharacterized protein LOC110985056</fullName>
    </submittedName>
</protein>
<feature type="transmembrane region" description="Helical" evidence="7">
    <location>
        <begin position="837"/>
        <end position="861"/>
    </location>
</feature>
<feature type="domain" description="SMB" evidence="10">
    <location>
        <begin position="64"/>
        <end position="112"/>
    </location>
</feature>
<dbReference type="SMART" id="SM00201">
    <property type="entry name" value="SO"/>
    <property type="match status" value="1"/>
</dbReference>
<evidence type="ECO:0000256" key="7">
    <source>
        <dbReference type="SAM" id="Phobius"/>
    </source>
</evidence>
<dbReference type="CDD" id="cd15039">
    <property type="entry name" value="7tmB3_Methuselah-like"/>
    <property type="match status" value="1"/>
</dbReference>
<dbReference type="GO" id="GO:0007166">
    <property type="term" value="P:cell surface receptor signaling pathway"/>
    <property type="evidence" value="ECO:0007669"/>
    <property type="project" value="InterPro"/>
</dbReference>
<dbReference type="SUPFAM" id="SSF90188">
    <property type="entry name" value="Somatomedin B domain"/>
    <property type="match status" value="1"/>
</dbReference>
<feature type="transmembrane region" description="Helical" evidence="7">
    <location>
        <begin position="793"/>
        <end position="817"/>
    </location>
</feature>
<evidence type="ECO:0000256" key="3">
    <source>
        <dbReference type="ARBA" id="ARBA00022989"/>
    </source>
</evidence>
<feature type="transmembrane region" description="Helical" evidence="7">
    <location>
        <begin position="919"/>
        <end position="940"/>
    </location>
</feature>
<evidence type="ECO:0000256" key="5">
    <source>
        <dbReference type="ARBA" id="ARBA00023157"/>
    </source>
</evidence>
<name>A0A8B7Z751_ACAPL</name>
<sequence length="995" mass="110412">MGRQFLSWWCLPALFPLLVLVTRSLAQSWPSHDGGFPPLQPEPSPPVDVTTVAIANTTVGLCNDQHFCSSLGCGPSRGVTGDGMVPLCHCDQACFFYDDCCHDYVRTCEEPESPSSGTKDYRELELDHFSCVFFAKYRQTTSFLLVSTCPDEATDTQAAILCEDPGIDDALGSIPCYSNKSGVHFRNVYCALCHGVNREELIPWDVLVDCALAPRQYDVAKALLQSSVKNFDRIEQELGCAVIIQTPALDDVRQKPRACYLDVIGHCATPQDPLSSVCESYTALVTVAGRESTEVFRNPHCALCNLPNEPDRVEFATDCSGSNVPVFYLSGTFLTLGAVPWGAESEVEIKSFNRPVSPPPISILFDFRADSSVKIIQDREVLVSETVQCPQNEVYDPFVSRCRRLTCPKGYLLHDNKCVPDFKAIGEACEDSRGDSRIDIGVTVTLGDPCKDSLPNDRDAHLVKDIRLCVEDFLGFPQGSLQIATNTPKQTTACRGGTLYAFSTNITNEPFKNFQEALQLSLPAANFCRMFDIYDTWSLELHQHCKDLSTDECNGRWLNDTEFSLPVKNGRTLVYVNASASWYQLNQTIIKTNFQTQKKSVEQSTHMQICADSTLACPLVVLNTSLFVVDKNDPGSIIHNHTGKVFKRDEYVRTESGKIQVCSFYDSNGTRSRTGSTFFVFSMTQQILSLVGNIISMTAALATFITYCAFKELRQRISLAIMSLVACLFLAQLLLLVSGSATSNPPACTTVAVLGHFFWLTTVLWTGVLAFDLNQTFAYSSKIRRLDSNKRTYCLHVTFCFGGASLVVLPCLVIHLCDCTDIPLSYGNENVCWIGNGYVNLVAFGIPIGLTVLVNGVLFAFTVHGIRSSTKQSKPLKQTEKSELQRMRQELFVYIKISSLMGFTWIFGFAAAWTDVDTLWYIFIILNSCQGLLVFLAFICNKKVWCLWTNLLCGGREKHGGSSSFSTRLSMRPMLKHRSDSNASSATRKTRTTDI</sequence>
<dbReference type="OMA" id="NASASWY"/>
<evidence type="ECO:0000256" key="1">
    <source>
        <dbReference type="ARBA" id="ARBA00004141"/>
    </source>
</evidence>
<dbReference type="PANTHER" id="PTHR45902:SF1">
    <property type="entry name" value="LATROPHILIN RECEPTOR-LIKE PROTEIN A"/>
    <property type="match status" value="1"/>
</dbReference>
<keyword evidence="11" id="KW-1185">Reference proteome</keyword>
<dbReference type="InterPro" id="IPR017981">
    <property type="entry name" value="GPCR_2-like_7TM"/>
</dbReference>
<reference evidence="12" key="1">
    <citation type="submission" date="2025-08" db="UniProtKB">
        <authorList>
            <consortium name="RefSeq"/>
        </authorList>
    </citation>
    <scope>IDENTIFICATION</scope>
</reference>
<dbReference type="GO" id="GO:0016020">
    <property type="term" value="C:membrane"/>
    <property type="evidence" value="ECO:0007669"/>
    <property type="project" value="UniProtKB-SubCell"/>
</dbReference>
<dbReference type="PROSITE" id="PS00524">
    <property type="entry name" value="SMB_1"/>
    <property type="match status" value="1"/>
</dbReference>
<dbReference type="PANTHER" id="PTHR45902">
    <property type="entry name" value="LATROPHILIN RECEPTOR-LIKE PROTEIN A"/>
    <property type="match status" value="1"/>
</dbReference>
<dbReference type="InterPro" id="IPR001212">
    <property type="entry name" value="Somatomedin_B_dom"/>
</dbReference>
<evidence type="ECO:0000313" key="12">
    <source>
        <dbReference type="RefSeq" id="XP_022101464.1"/>
    </source>
</evidence>
<dbReference type="InterPro" id="IPR000832">
    <property type="entry name" value="GPCR_2_secretin-like"/>
</dbReference>
<evidence type="ECO:0000256" key="2">
    <source>
        <dbReference type="ARBA" id="ARBA00022692"/>
    </source>
</evidence>
<evidence type="ECO:0000256" key="4">
    <source>
        <dbReference type="ARBA" id="ARBA00023136"/>
    </source>
</evidence>
<feature type="signal peptide" evidence="8">
    <location>
        <begin position="1"/>
        <end position="26"/>
    </location>
</feature>
<dbReference type="Pfam" id="PF00002">
    <property type="entry name" value="7tm_2"/>
    <property type="match status" value="1"/>
</dbReference>
<dbReference type="Gene3D" id="1.20.1070.10">
    <property type="entry name" value="Rhodopsin 7-helix transmembrane proteins"/>
    <property type="match status" value="1"/>
</dbReference>
<evidence type="ECO:0000259" key="10">
    <source>
        <dbReference type="PROSITE" id="PS50958"/>
    </source>
</evidence>
<gene>
    <name evidence="12" type="primary">LOC110985056</name>
</gene>
<comment type="subcellular location">
    <subcellularLocation>
        <location evidence="1">Membrane</location>
        <topology evidence="1">Multi-pass membrane protein</topology>
    </subcellularLocation>
</comment>
<feature type="region of interest" description="Disordered" evidence="6">
    <location>
        <begin position="976"/>
        <end position="995"/>
    </location>
</feature>
<proteinExistence type="predicted"/>
<dbReference type="SUPFAM" id="SSF81321">
    <property type="entry name" value="Family A G protein-coupled receptor-like"/>
    <property type="match status" value="1"/>
</dbReference>
<dbReference type="OrthoDB" id="10051649at2759"/>
<keyword evidence="2 7" id="KW-0812">Transmembrane</keyword>